<reference evidence="1" key="1">
    <citation type="submission" date="2023-07" db="EMBL/GenBank/DDBJ databases">
        <title>Sorghum-associated microbial communities from plants grown in Nebraska, USA.</title>
        <authorList>
            <person name="Schachtman D."/>
        </authorList>
    </citation>
    <scope>NUCLEOTIDE SEQUENCE</scope>
    <source>
        <strain evidence="1">BE330</strain>
    </source>
</reference>
<proteinExistence type="predicted"/>
<gene>
    <name evidence="1" type="ORF">J2Y00_001856</name>
</gene>
<accession>A0AAE3XEL1</accession>
<name>A0AAE3XEL1_9DEIO</name>
<organism evidence="1 2">
    <name type="scientific">Deinococcus soli</name>
    <name type="common">ex Cha et al. 2016</name>
    <dbReference type="NCBI Taxonomy" id="1309411"/>
    <lineage>
        <taxon>Bacteria</taxon>
        <taxon>Thermotogati</taxon>
        <taxon>Deinococcota</taxon>
        <taxon>Deinococci</taxon>
        <taxon>Deinococcales</taxon>
        <taxon>Deinococcaceae</taxon>
        <taxon>Deinococcus</taxon>
    </lineage>
</organism>
<protein>
    <submittedName>
        <fullName evidence="1">Uncharacterized protein</fullName>
    </submittedName>
</protein>
<dbReference type="EMBL" id="JAVDQK010000004">
    <property type="protein sequence ID" value="MDR6218293.1"/>
    <property type="molecule type" value="Genomic_DNA"/>
</dbReference>
<dbReference type="RefSeq" id="WP_309854651.1">
    <property type="nucleotide sequence ID" value="NZ_JAVDQJ010000005.1"/>
</dbReference>
<dbReference type="Proteomes" id="UP001185331">
    <property type="component" value="Unassembled WGS sequence"/>
</dbReference>
<sequence length="214" mass="23365">MVKPTPATKDKPPTHVHVDLRSPRVPADVQDAFATERFVTLFEVAQRRSPPVAFDLLEVSTASTQDMRLFAAAALLGSAPVIDAAHPGFAAKLRTLHHRLSVTRRPGRAETTGDRERTPADAARWILAALGDDRQWRERRGAARLARDITGLAVQLCGYVSGREGGDMTVAERTFWSNSIEGLAISKIERQIAQRGRQQLLATLTDRPGLAGDA</sequence>
<evidence type="ECO:0000313" key="1">
    <source>
        <dbReference type="EMBL" id="MDR6218293.1"/>
    </source>
</evidence>
<dbReference type="AlphaFoldDB" id="A0AAE3XEL1"/>
<evidence type="ECO:0000313" key="2">
    <source>
        <dbReference type="Proteomes" id="UP001185331"/>
    </source>
</evidence>
<comment type="caution">
    <text evidence="1">The sequence shown here is derived from an EMBL/GenBank/DDBJ whole genome shotgun (WGS) entry which is preliminary data.</text>
</comment>